<dbReference type="OrthoDB" id="1896520at2759"/>
<evidence type="ECO:0000256" key="1">
    <source>
        <dbReference type="ARBA" id="ARBA00010049"/>
    </source>
</evidence>
<dbReference type="PANTHER" id="PTHR31614">
    <property type="entry name" value="PROTEIN DOWNSTREAM OF FLC-RELATED"/>
    <property type="match status" value="1"/>
</dbReference>
<organism evidence="3">
    <name type="scientific">Setaria italica</name>
    <name type="common">Foxtail millet</name>
    <name type="synonym">Panicum italicum</name>
    <dbReference type="NCBI Taxonomy" id="4555"/>
    <lineage>
        <taxon>Eukaryota</taxon>
        <taxon>Viridiplantae</taxon>
        <taxon>Streptophyta</taxon>
        <taxon>Embryophyta</taxon>
        <taxon>Tracheophyta</taxon>
        <taxon>Spermatophyta</taxon>
        <taxon>Magnoliopsida</taxon>
        <taxon>Liliopsida</taxon>
        <taxon>Poales</taxon>
        <taxon>Poaceae</taxon>
        <taxon>PACMAD clade</taxon>
        <taxon>Panicoideae</taxon>
        <taxon>Panicodae</taxon>
        <taxon>Paniceae</taxon>
        <taxon>Cenchrinae</taxon>
        <taxon>Setaria</taxon>
    </lineage>
</organism>
<dbReference type="InterPro" id="IPR006040">
    <property type="entry name" value="Allergen_Ole_e_I_CS"/>
</dbReference>
<dbReference type="PROSITE" id="PS00925">
    <property type="entry name" value="OLEEI"/>
    <property type="match status" value="1"/>
</dbReference>
<protein>
    <recommendedName>
        <fullName evidence="4">Pollen allergen Phl p 11</fullName>
    </recommendedName>
</protein>
<dbReference type="EMBL" id="CM003532">
    <property type="protein sequence ID" value="RCV23484.1"/>
    <property type="molecule type" value="Genomic_DNA"/>
</dbReference>
<dbReference type="AlphaFoldDB" id="A0A368R068"/>
<accession>A0A368R068</accession>
<keyword evidence="2" id="KW-1015">Disulfide bond</keyword>
<reference evidence="3" key="2">
    <citation type="submission" date="2015-07" db="EMBL/GenBank/DDBJ databases">
        <authorList>
            <person name="Noorani M."/>
        </authorList>
    </citation>
    <scope>NUCLEOTIDE SEQUENCE</scope>
    <source>
        <strain evidence="3">Yugu1</strain>
    </source>
</reference>
<sequence>MAPPRPAHSSDPPSHCLPFPLLTDREFERPKQGMQMMAQPKLTILAAVALAVLALASVASAEQGGGFVVTGRVYCDPCRAGFETNVSKSVPGATVEVVCRQFGASKETLKAEATTDEYGWYKLEIDQDHQDEICEAVLAKSSDPACAEVEEFRDRARVPLTSNNGIKQQGVRYANPIAFFRKDPLKECGQILSKYDLKDATETP</sequence>
<evidence type="ECO:0000313" key="3">
    <source>
        <dbReference type="EMBL" id="RCV23484.1"/>
    </source>
</evidence>
<proteinExistence type="inferred from homology"/>
<name>A0A368R068_SETIT</name>
<comment type="similarity">
    <text evidence="1">Belongs to the Ole e I family.</text>
</comment>
<evidence type="ECO:0008006" key="4">
    <source>
        <dbReference type="Google" id="ProtNLM"/>
    </source>
</evidence>
<dbReference type="PANTHER" id="PTHR31614:SF12">
    <property type="entry name" value="OS06G0556600 PROTEIN"/>
    <property type="match status" value="1"/>
</dbReference>
<dbReference type="InterPro" id="IPR006041">
    <property type="entry name" value="Pollen_Ole_e1_allergen"/>
</dbReference>
<dbReference type="Pfam" id="PF01190">
    <property type="entry name" value="Pollen_Ole_e_1"/>
    <property type="match status" value="1"/>
</dbReference>
<gene>
    <name evidence="3" type="ORF">SETIT_5G009700v2</name>
</gene>
<evidence type="ECO:0000256" key="2">
    <source>
        <dbReference type="ARBA" id="ARBA00023157"/>
    </source>
</evidence>
<reference evidence="3" key="1">
    <citation type="journal article" date="2012" name="Nat. Biotechnol.">
        <title>Reference genome sequence of the model plant Setaria.</title>
        <authorList>
            <person name="Bennetzen J.L."/>
            <person name="Schmutz J."/>
            <person name="Wang H."/>
            <person name="Percifield R."/>
            <person name="Hawkins J."/>
            <person name="Pontaroli A.C."/>
            <person name="Estep M."/>
            <person name="Feng L."/>
            <person name="Vaughn J.N."/>
            <person name="Grimwood J."/>
            <person name="Jenkins J."/>
            <person name="Barry K."/>
            <person name="Lindquist E."/>
            <person name="Hellsten U."/>
            <person name="Deshpande S."/>
            <person name="Wang X."/>
            <person name="Wu X."/>
            <person name="Mitros T."/>
            <person name="Triplett J."/>
            <person name="Yang X."/>
            <person name="Ye C.Y."/>
            <person name="Mauro-Herrera M."/>
            <person name="Wang L."/>
            <person name="Li P."/>
            <person name="Sharma M."/>
            <person name="Sharma R."/>
            <person name="Ronald P.C."/>
            <person name="Panaud O."/>
            <person name="Kellogg E.A."/>
            <person name="Brutnell T.P."/>
            <person name="Doust A.N."/>
            <person name="Tuskan G.A."/>
            <person name="Rokhsar D."/>
            <person name="Devos K.M."/>
        </authorList>
    </citation>
    <scope>NUCLEOTIDE SEQUENCE [LARGE SCALE GENOMIC DNA]</scope>
    <source>
        <strain evidence="3">Yugu1</strain>
    </source>
</reference>
<dbReference type="GO" id="GO:0005615">
    <property type="term" value="C:extracellular space"/>
    <property type="evidence" value="ECO:0007669"/>
    <property type="project" value="InterPro"/>
</dbReference>